<reference evidence="1 2" key="1">
    <citation type="submission" date="2018-06" db="EMBL/GenBank/DDBJ databases">
        <title>Comparative genomics reveals the genomic features of Rhizophagus irregularis, R. cerebriforme, R. diaphanum and Gigaspora rosea, and their symbiotic lifestyle signature.</title>
        <authorList>
            <person name="Morin E."/>
            <person name="San Clemente H."/>
            <person name="Chen E.C.H."/>
            <person name="De La Providencia I."/>
            <person name="Hainaut M."/>
            <person name="Kuo A."/>
            <person name="Kohler A."/>
            <person name="Murat C."/>
            <person name="Tang N."/>
            <person name="Roy S."/>
            <person name="Loubradou J."/>
            <person name="Henrissat B."/>
            <person name="Grigoriev I.V."/>
            <person name="Corradi N."/>
            <person name="Roux C."/>
            <person name="Martin F.M."/>
        </authorList>
    </citation>
    <scope>NUCLEOTIDE SEQUENCE [LARGE SCALE GENOMIC DNA]</scope>
    <source>
        <strain evidence="1 2">DAOM 194757</strain>
    </source>
</reference>
<dbReference type="PANTHER" id="PTHR46579">
    <property type="entry name" value="F5/8 TYPE C DOMAIN-CONTAINING PROTEIN-RELATED"/>
    <property type="match status" value="1"/>
</dbReference>
<dbReference type="Proteomes" id="UP000266673">
    <property type="component" value="Unassembled WGS sequence"/>
</dbReference>
<dbReference type="PANTHER" id="PTHR46579:SF1">
    <property type="entry name" value="F5_8 TYPE C DOMAIN-CONTAINING PROTEIN"/>
    <property type="match status" value="1"/>
</dbReference>
<accession>A0A397ULQ9</accession>
<evidence type="ECO:0000313" key="2">
    <source>
        <dbReference type="Proteomes" id="UP000266673"/>
    </source>
</evidence>
<organism evidence="1 2">
    <name type="scientific">Gigaspora rosea</name>
    <dbReference type="NCBI Taxonomy" id="44941"/>
    <lineage>
        <taxon>Eukaryota</taxon>
        <taxon>Fungi</taxon>
        <taxon>Fungi incertae sedis</taxon>
        <taxon>Mucoromycota</taxon>
        <taxon>Glomeromycotina</taxon>
        <taxon>Glomeromycetes</taxon>
        <taxon>Diversisporales</taxon>
        <taxon>Gigasporaceae</taxon>
        <taxon>Gigaspora</taxon>
    </lineage>
</organism>
<proteinExistence type="predicted"/>
<protein>
    <submittedName>
        <fullName evidence="1">Uncharacterized protein</fullName>
    </submittedName>
</protein>
<keyword evidence="2" id="KW-1185">Reference proteome</keyword>
<name>A0A397ULQ9_9GLOM</name>
<sequence>MMDEWANWIVLYSMPLLRDHLPKKIIQGWSLFVAAVKLCQKRIISSDDINELRRLILGFYDHYEKTYYRQEQIRLPAMKICLHYLLHLVDTIETNGPCWSTWQFPIERLCGMLMPLVQSKLHPYNNLANQIILRERLNHLRFIENIYQQVYPSRNKIGQNNDNIIYTDLNYEEKFYFPTAKHYLNKSMVNKLKKTVFDML</sequence>
<evidence type="ECO:0000313" key="1">
    <source>
        <dbReference type="EMBL" id="RIB11190.1"/>
    </source>
</evidence>
<dbReference type="OrthoDB" id="2443892at2759"/>
<dbReference type="AlphaFoldDB" id="A0A397ULQ9"/>
<comment type="caution">
    <text evidence="1">The sequence shown here is derived from an EMBL/GenBank/DDBJ whole genome shotgun (WGS) entry which is preliminary data.</text>
</comment>
<gene>
    <name evidence="1" type="ORF">C2G38_127932</name>
</gene>
<dbReference type="STRING" id="44941.A0A397ULQ9"/>
<dbReference type="EMBL" id="QKWP01001163">
    <property type="protein sequence ID" value="RIB11190.1"/>
    <property type="molecule type" value="Genomic_DNA"/>
</dbReference>